<accession>A0A183GNB2</accession>
<gene>
    <name evidence="2" type="ORF">HPBE_LOCUS24181</name>
</gene>
<sequence>MRIPIFLFFFHNFQLFAFVNFKLTCTKVLEYAGHPFFFDFCPQGSLSKGGPHFSVSWLDTTRASAELLVLGFGKP</sequence>
<dbReference type="WBParaSite" id="HPBE_0002418201-mRNA-1">
    <property type="protein sequence ID" value="HPBE_0002418201-mRNA-1"/>
    <property type="gene ID" value="HPBE_0002418201"/>
</dbReference>
<evidence type="ECO:0000313" key="2">
    <source>
        <dbReference type="EMBL" id="VDP43348.1"/>
    </source>
</evidence>
<evidence type="ECO:0000313" key="4">
    <source>
        <dbReference type="WBParaSite" id="HPBE_0002418201-mRNA-1"/>
    </source>
</evidence>
<proteinExistence type="predicted"/>
<dbReference type="Proteomes" id="UP000050761">
    <property type="component" value="Unassembled WGS sequence"/>
</dbReference>
<dbReference type="EMBL" id="UZAH01035959">
    <property type="protein sequence ID" value="VDP43348.1"/>
    <property type="molecule type" value="Genomic_DNA"/>
</dbReference>
<dbReference type="AlphaFoldDB" id="A0A183GNB2"/>
<keyword evidence="1" id="KW-0732">Signal</keyword>
<name>A0A183GNB2_HELPZ</name>
<accession>A0A3P8E9U1</accession>
<keyword evidence="3" id="KW-1185">Reference proteome</keyword>
<evidence type="ECO:0000313" key="3">
    <source>
        <dbReference type="Proteomes" id="UP000050761"/>
    </source>
</evidence>
<feature type="chain" id="PRO_5044552157" evidence="1">
    <location>
        <begin position="18"/>
        <end position="75"/>
    </location>
</feature>
<reference evidence="2 3" key="1">
    <citation type="submission" date="2018-11" db="EMBL/GenBank/DDBJ databases">
        <authorList>
            <consortium name="Pathogen Informatics"/>
        </authorList>
    </citation>
    <scope>NUCLEOTIDE SEQUENCE [LARGE SCALE GENOMIC DNA]</scope>
</reference>
<evidence type="ECO:0000256" key="1">
    <source>
        <dbReference type="SAM" id="SignalP"/>
    </source>
</evidence>
<organism evidence="3 4">
    <name type="scientific">Heligmosomoides polygyrus</name>
    <name type="common">Parasitic roundworm</name>
    <dbReference type="NCBI Taxonomy" id="6339"/>
    <lineage>
        <taxon>Eukaryota</taxon>
        <taxon>Metazoa</taxon>
        <taxon>Ecdysozoa</taxon>
        <taxon>Nematoda</taxon>
        <taxon>Chromadorea</taxon>
        <taxon>Rhabditida</taxon>
        <taxon>Rhabditina</taxon>
        <taxon>Rhabditomorpha</taxon>
        <taxon>Strongyloidea</taxon>
        <taxon>Heligmosomidae</taxon>
        <taxon>Heligmosomoides</taxon>
    </lineage>
</organism>
<feature type="signal peptide" evidence="1">
    <location>
        <begin position="1"/>
        <end position="17"/>
    </location>
</feature>
<protein>
    <submittedName>
        <fullName evidence="4">Secreted protein</fullName>
    </submittedName>
</protein>
<reference evidence="4" key="2">
    <citation type="submission" date="2019-09" db="UniProtKB">
        <authorList>
            <consortium name="WormBaseParasite"/>
        </authorList>
    </citation>
    <scope>IDENTIFICATION</scope>
</reference>